<dbReference type="GO" id="GO:0016226">
    <property type="term" value="P:iron-sulfur cluster assembly"/>
    <property type="evidence" value="ECO:0007669"/>
    <property type="project" value="UniProtKB-UniRule"/>
</dbReference>
<keyword evidence="5" id="KW-1185">Reference proteome</keyword>
<comment type="function">
    <text evidence="2">Key component of the cytosolic iron-sulfur protein assembly (CIA) complex, a multiprotein complex that mediates the incorporation of iron-sulfur cluster into apoproteins specifically involved in DNA metabolism and genomic integrity. In the CIA complex, MMS19 acts as an adapter between early-acting CIA components and a subset of cellular target iron-sulfur proteins.</text>
</comment>
<evidence type="ECO:0000256" key="2">
    <source>
        <dbReference type="RuleBase" id="RU367072"/>
    </source>
</evidence>
<dbReference type="GO" id="GO:0005634">
    <property type="term" value="C:nucleus"/>
    <property type="evidence" value="ECO:0007669"/>
    <property type="project" value="UniProtKB-SubCell"/>
</dbReference>
<dbReference type="InterPro" id="IPR039920">
    <property type="entry name" value="MMS19"/>
</dbReference>
<dbReference type="InterPro" id="IPR024687">
    <property type="entry name" value="MMS19_C"/>
</dbReference>
<feature type="domain" description="MMS19 C-terminal" evidence="3">
    <location>
        <begin position="303"/>
        <end position="730"/>
    </location>
</feature>
<dbReference type="Proteomes" id="UP000093000">
    <property type="component" value="Unassembled WGS sequence"/>
</dbReference>
<dbReference type="Pfam" id="PF12460">
    <property type="entry name" value="MMS19_C"/>
    <property type="match status" value="1"/>
</dbReference>
<dbReference type="InParanoid" id="A0A1C7NPK8"/>
<proteinExistence type="inferred from homology"/>
<dbReference type="SUPFAM" id="SSF48371">
    <property type="entry name" value="ARM repeat"/>
    <property type="match status" value="1"/>
</dbReference>
<protein>
    <recommendedName>
        <fullName evidence="2">MMS19 nucleotide excision repair protein</fullName>
    </recommendedName>
</protein>
<keyword evidence="2" id="KW-0227">DNA damage</keyword>
<evidence type="ECO:0000256" key="1">
    <source>
        <dbReference type="ARBA" id="ARBA00009340"/>
    </source>
</evidence>
<dbReference type="GO" id="GO:0097361">
    <property type="term" value="C:cytosolic [4Fe-4S] assembly targeting complex"/>
    <property type="evidence" value="ECO:0007669"/>
    <property type="project" value="UniProtKB-UniRule"/>
</dbReference>
<dbReference type="InterPro" id="IPR016024">
    <property type="entry name" value="ARM-type_fold"/>
</dbReference>
<dbReference type="PANTHER" id="PTHR12891">
    <property type="entry name" value="DNA REPAIR/TRANSCRIPTION PROTEIN MET18/MMS19"/>
    <property type="match status" value="1"/>
</dbReference>
<sequence length="774" mass="87368">MLSHIIKRCDQRDLDESTNAIETLTACIPIYPVNDFFAIGAKLLNAIKIELFNDDPDPSLKEPSLEAIKAIAKVTTVDPKRESDALSVLKYLVNDCIQLLSELNEGNVKPSSLVLRAIASASPFAYCLVENAVMPKLLRQYEEKIDISDRYLLLCTMIALIQARKIVYGTSDRSEEFDPNETNHSSILFSHKRRIIDIFVFIIKQPIEHTEVHVMATLGLGQLCVLKSYLRKDERTFCVQELSKILERENDRKLRASVETSLSEIATLDSTLISNITMPILMKCLPEFSSNEGSSLTDLKLTFESVRNLCVSFCIYRTVEHDLLQKFMNTCSHNKDQKYAFEIISTLLKLIQARENESRLSECAKTLVHNLISSTASAAKDATIAPGDAIILNSDIVETISLIVQAVFRNMNEEEQKEYAIKIFKYFKDGDLSEFGMIFNNDISFCPLNANTSNAQAACVPIFAAVVSAAHFNELLPIESDAYFLDFVVNEALRTTCEIQLVSFCRILASILNKWKNKDRDNYIQAHEKKLKFCVENENSTSALALYIWITKALVIQSHKDYEEMTDMILHWMNHPVIGKKASYGFDVLTINDLLCLNKQCFADVSLLYKQKFADYALPKLLDVFSKSITKDQRSNSLVATVCLLKNMPNSILIDQFPPLIHLLIESLSLPDNVLKLSTLSIFQSALSDATQCIEKHTGTLLSKLLLLIKPEEKSMNVRAAALRCIGLIPVKVSRDVTLPLAKDTIKTLAIALDDKKRIVRRQAVECREHWYCV</sequence>
<dbReference type="AlphaFoldDB" id="A0A1C7NPK8"/>
<comment type="caution">
    <text evidence="4">The sequence shown here is derived from an EMBL/GenBank/DDBJ whole genome shotgun (WGS) entry which is preliminary data.</text>
</comment>
<dbReference type="InterPro" id="IPR011989">
    <property type="entry name" value="ARM-like"/>
</dbReference>
<dbReference type="OrthoDB" id="342900at2759"/>
<evidence type="ECO:0000259" key="3">
    <source>
        <dbReference type="Pfam" id="PF12460"/>
    </source>
</evidence>
<dbReference type="EMBL" id="LUGH01000024">
    <property type="protein sequence ID" value="OBZ91052.1"/>
    <property type="molecule type" value="Genomic_DNA"/>
</dbReference>
<reference evidence="4 5" key="1">
    <citation type="submission" date="2016-03" db="EMBL/GenBank/DDBJ databases">
        <title>Choanephora cucurbitarum.</title>
        <authorList>
            <person name="Min B."/>
            <person name="Park H."/>
            <person name="Park J.-H."/>
            <person name="Shin H.-D."/>
            <person name="Choi I.-G."/>
        </authorList>
    </citation>
    <scope>NUCLEOTIDE SEQUENCE [LARGE SCALE GENOMIC DNA]</scope>
    <source>
        <strain evidence="4 5">KUS-F28377</strain>
    </source>
</reference>
<keyword evidence="2" id="KW-0539">Nucleus</keyword>
<accession>A0A1C7NPK8</accession>
<dbReference type="STRING" id="101091.A0A1C7NPK8"/>
<comment type="subcellular location">
    <subcellularLocation>
        <location evidence="2">Nucleus</location>
    </subcellularLocation>
</comment>
<dbReference type="Gene3D" id="1.25.10.10">
    <property type="entry name" value="Leucine-rich Repeat Variant"/>
    <property type="match status" value="1"/>
</dbReference>
<keyword evidence="2" id="KW-0234">DNA repair</keyword>
<gene>
    <name evidence="4" type="primary">mms19_1</name>
    <name evidence="4" type="ORF">A0J61_00897</name>
</gene>
<dbReference type="GO" id="GO:0006281">
    <property type="term" value="P:DNA repair"/>
    <property type="evidence" value="ECO:0007669"/>
    <property type="project" value="UniProtKB-UniRule"/>
</dbReference>
<dbReference type="PANTHER" id="PTHR12891:SF0">
    <property type="entry name" value="MMS19 NUCLEOTIDE EXCISION REPAIR PROTEIN HOMOLOG"/>
    <property type="match status" value="1"/>
</dbReference>
<evidence type="ECO:0000313" key="4">
    <source>
        <dbReference type="EMBL" id="OBZ91052.1"/>
    </source>
</evidence>
<name>A0A1C7NPK8_9FUNG</name>
<comment type="similarity">
    <text evidence="1 2">Belongs to the MET18/MMS19 family.</text>
</comment>
<dbReference type="GO" id="GO:0051604">
    <property type="term" value="P:protein maturation"/>
    <property type="evidence" value="ECO:0007669"/>
    <property type="project" value="UniProtKB-UniRule"/>
</dbReference>
<organism evidence="4 5">
    <name type="scientific">Choanephora cucurbitarum</name>
    <dbReference type="NCBI Taxonomy" id="101091"/>
    <lineage>
        <taxon>Eukaryota</taxon>
        <taxon>Fungi</taxon>
        <taxon>Fungi incertae sedis</taxon>
        <taxon>Mucoromycota</taxon>
        <taxon>Mucoromycotina</taxon>
        <taxon>Mucoromycetes</taxon>
        <taxon>Mucorales</taxon>
        <taxon>Mucorineae</taxon>
        <taxon>Choanephoraceae</taxon>
        <taxon>Choanephoroideae</taxon>
        <taxon>Choanephora</taxon>
    </lineage>
</organism>
<evidence type="ECO:0000313" key="5">
    <source>
        <dbReference type="Proteomes" id="UP000093000"/>
    </source>
</evidence>